<protein>
    <submittedName>
        <fullName evidence="3">Glutathione S-transferase</fullName>
    </submittedName>
</protein>
<feature type="domain" description="GST N-terminal" evidence="1">
    <location>
        <begin position="1"/>
        <end position="66"/>
    </location>
</feature>
<sequence>MRARLALAASATTVELREVKLSAKPDAMLALSPKATVPVLLMPDGTVIEESIDIMRGTLARNDPEGWLDRDDPDLIAINDGRFKHDLDRYKYPERHGSNSDAHRASGLTFLLLLEERLANAPHLCGDKRGLADAAIIPFVRQFASVDQHWFVAQPLDRVRHWLSTYLASTLFDAIMVRLPPWSPLDQPKAVDWLR</sequence>
<dbReference type="EMBL" id="VYQA01000021">
    <property type="protein sequence ID" value="KAA9025003.1"/>
    <property type="molecule type" value="Genomic_DNA"/>
</dbReference>
<dbReference type="AlphaFoldDB" id="A0A5J5HVV2"/>
<dbReference type="Proteomes" id="UP000325933">
    <property type="component" value="Unassembled WGS sequence"/>
</dbReference>
<organism evidence="3 4">
    <name type="scientific">Sphingobium limneticum</name>
    <dbReference type="NCBI Taxonomy" id="1007511"/>
    <lineage>
        <taxon>Bacteria</taxon>
        <taxon>Pseudomonadati</taxon>
        <taxon>Pseudomonadota</taxon>
        <taxon>Alphaproteobacteria</taxon>
        <taxon>Sphingomonadales</taxon>
        <taxon>Sphingomonadaceae</taxon>
        <taxon>Sphingobium</taxon>
    </lineage>
</organism>
<reference evidence="4 5" key="1">
    <citation type="submission" date="2019-09" db="EMBL/GenBank/DDBJ databases">
        <authorList>
            <person name="Feng G."/>
        </authorList>
    </citation>
    <scope>NUCLEOTIDE SEQUENCE [LARGE SCALE GENOMIC DNA]</scope>
    <source>
        <strain evidence="3 4">KACC 19283</strain>
        <strain evidence="2 5">KACC 19284</strain>
    </source>
</reference>
<evidence type="ECO:0000313" key="4">
    <source>
        <dbReference type="Proteomes" id="UP000325933"/>
    </source>
</evidence>
<dbReference type="EMBL" id="VYQB01000021">
    <property type="protein sequence ID" value="KAA9012657.1"/>
    <property type="molecule type" value="Genomic_DNA"/>
</dbReference>
<comment type="caution">
    <text evidence="3">The sequence shown here is derived from an EMBL/GenBank/DDBJ whole genome shotgun (WGS) entry which is preliminary data.</text>
</comment>
<dbReference type="PROSITE" id="PS50404">
    <property type="entry name" value="GST_NTER"/>
    <property type="match status" value="1"/>
</dbReference>
<dbReference type="Gene3D" id="1.20.1050.10">
    <property type="match status" value="1"/>
</dbReference>
<name>A0A5J5HVV2_9SPHN</name>
<evidence type="ECO:0000313" key="5">
    <source>
        <dbReference type="Proteomes" id="UP000326364"/>
    </source>
</evidence>
<dbReference type="InterPro" id="IPR036282">
    <property type="entry name" value="Glutathione-S-Trfase_C_sf"/>
</dbReference>
<evidence type="ECO:0000313" key="2">
    <source>
        <dbReference type="EMBL" id="KAA9012657.1"/>
    </source>
</evidence>
<dbReference type="Gene3D" id="3.40.30.10">
    <property type="entry name" value="Glutaredoxin"/>
    <property type="match status" value="1"/>
</dbReference>
<evidence type="ECO:0000259" key="1">
    <source>
        <dbReference type="PROSITE" id="PS50404"/>
    </source>
</evidence>
<evidence type="ECO:0000313" key="3">
    <source>
        <dbReference type="EMBL" id="KAA9025003.1"/>
    </source>
</evidence>
<dbReference type="GO" id="GO:0005737">
    <property type="term" value="C:cytoplasm"/>
    <property type="evidence" value="ECO:0007669"/>
    <property type="project" value="TreeGrafter"/>
</dbReference>
<dbReference type="Pfam" id="PF13417">
    <property type="entry name" value="GST_N_3"/>
    <property type="match status" value="1"/>
</dbReference>
<gene>
    <name evidence="3" type="ORF">F4U95_20805</name>
    <name evidence="2" type="ORF">F4U96_20690</name>
</gene>
<dbReference type="InterPro" id="IPR036249">
    <property type="entry name" value="Thioredoxin-like_sf"/>
</dbReference>
<dbReference type="PANTHER" id="PTHR43968:SF6">
    <property type="entry name" value="GLUTATHIONE S-TRANSFERASE OMEGA"/>
    <property type="match status" value="1"/>
</dbReference>
<proteinExistence type="predicted"/>
<keyword evidence="3" id="KW-0808">Transferase</keyword>
<keyword evidence="5" id="KW-1185">Reference proteome</keyword>
<dbReference type="Pfam" id="PF13410">
    <property type="entry name" value="GST_C_2"/>
    <property type="match status" value="1"/>
</dbReference>
<dbReference type="SUPFAM" id="SSF47616">
    <property type="entry name" value="GST C-terminal domain-like"/>
    <property type="match status" value="1"/>
</dbReference>
<dbReference type="InterPro" id="IPR004045">
    <property type="entry name" value="Glutathione_S-Trfase_N"/>
</dbReference>
<dbReference type="CDD" id="cd03196">
    <property type="entry name" value="GST_C_5"/>
    <property type="match status" value="1"/>
</dbReference>
<accession>A0A5J5HVV2</accession>
<dbReference type="PANTHER" id="PTHR43968">
    <property type="match status" value="1"/>
</dbReference>
<dbReference type="InterPro" id="IPR050983">
    <property type="entry name" value="GST_Omega/HSP26"/>
</dbReference>
<dbReference type="GO" id="GO:0016740">
    <property type="term" value="F:transferase activity"/>
    <property type="evidence" value="ECO:0007669"/>
    <property type="project" value="UniProtKB-KW"/>
</dbReference>
<dbReference type="SUPFAM" id="SSF52833">
    <property type="entry name" value="Thioredoxin-like"/>
    <property type="match status" value="1"/>
</dbReference>
<dbReference type="Proteomes" id="UP000326364">
    <property type="component" value="Unassembled WGS sequence"/>
</dbReference>